<sequence length="172" mass="20875">REKIKSRGHLIGFHPSYNSYNDQKQWEEEYSKLSTEVSQKVKIGRQHFLRFEIPTTWQIWEDNNMKWDSTLTYPEKEGFRCGTCYKYSVFNILTRKKLKLKEMPLTVMEVSMVDYQNLTPEIMKKKIIKLINDVKKYNGKFVLLWHNSNFNNELWKKYKIVYEEILRCGRCL</sequence>
<name>X1HN46_9ZZZZ</name>
<comment type="caution">
    <text evidence="1">The sequence shown here is derived from an EMBL/GenBank/DDBJ whole genome shotgun (WGS) entry which is preliminary data.</text>
</comment>
<reference evidence="1" key="1">
    <citation type="journal article" date="2014" name="Front. Microbiol.">
        <title>High frequency of phylogenetically diverse reductive dehalogenase-homologous genes in deep subseafloor sedimentary metagenomes.</title>
        <authorList>
            <person name="Kawai M."/>
            <person name="Futagami T."/>
            <person name="Toyoda A."/>
            <person name="Takaki Y."/>
            <person name="Nishi S."/>
            <person name="Hori S."/>
            <person name="Arai W."/>
            <person name="Tsubouchi T."/>
            <person name="Morono Y."/>
            <person name="Uchiyama I."/>
            <person name="Ito T."/>
            <person name="Fujiyama A."/>
            <person name="Inagaki F."/>
            <person name="Takami H."/>
        </authorList>
    </citation>
    <scope>NUCLEOTIDE SEQUENCE</scope>
    <source>
        <strain evidence="1">Expedition CK06-06</strain>
    </source>
</reference>
<accession>X1HN46</accession>
<gene>
    <name evidence="1" type="ORF">S03H2_45425</name>
</gene>
<proteinExistence type="predicted"/>
<dbReference type="Gene3D" id="3.20.20.370">
    <property type="entry name" value="Glycoside hydrolase/deacetylase"/>
    <property type="match status" value="1"/>
</dbReference>
<dbReference type="CDD" id="cd10931">
    <property type="entry name" value="CE4_u7"/>
    <property type="match status" value="1"/>
</dbReference>
<protein>
    <recommendedName>
        <fullName evidence="2">NodB homology domain-containing protein</fullName>
    </recommendedName>
</protein>
<dbReference type="AlphaFoldDB" id="X1HN46"/>
<dbReference type="EMBL" id="BARU01028461">
    <property type="protein sequence ID" value="GAH70917.1"/>
    <property type="molecule type" value="Genomic_DNA"/>
</dbReference>
<organism evidence="1">
    <name type="scientific">marine sediment metagenome</name>
    <dbReference type="NCBI Taxonomy" id="412755"/>
    <lineage>
        <taxon>unclassified sequences</taxon>
        <taxon>metagenomes</taxon>
        <taxon>ecological metagenomes</taxon>
    </lineage>
</organism>
<evidence type="ECO:0008006" key="2">
    <source>
        <dbReference type="Google" id="ProtNLM"/>
    </source>
</evidence>
<evidence type="ECO:0000313" key="1">
    <source>
        <dbReference type="EMBL" id="GAH70917.1"/>
    </source>
</evidence>
<feature type="non-terminal residue" evidence="1">
    <location>
        <position position="1"/>
    </location>
</feature>